<evidence type="ECO:0000256" key="1">
    <source>
        <dbReference type="SAM" id="SignalP"/>
    </source>
</evidence>
<keyword evidence="1" id="KW-0732">Signal</keyword>
<feature type="chain" id="PRO_5039067916" description="Secreted protein" evidence="1">
    <location>
        <begin position="24"/>
        <end position="129"/>
    </location>
</feature>
<evidence type="ECO:0008006" key="4">
    <source>
        <dbReference type="Google" id="ProtNLM"/>
    </source>
</evidence>
<dbReference type="EMBL" id="CP003410">
    <property type="protein sequence ID" value="AGM05910.1"/>
    <property type="molecule type" value="Genomic_DNA"/>
</dbReference>
<evidence type="ECO:0000313" key="2">
    <source>
        <dbReference type="EMBL" id="AGM05910.1"/>
    </source>
</evidence>
<name>R4STQ4_9PSEU</name>
<proteinExistence type="predicted"/>
<dbReference type="KEGG" id="aoi:AORI_3325"/>
<evidence type="ECO:0000313" key="3">
    <source>
        <dbReference type="Proteomes" id="UP000013968"/>
    </source>
</evidence>
<reference evidence="2 3" key="1">
    <citation type="journal article" date="2013" name="BMC Genomics">
        <title>ContigScape: a Cytoscape plugin facilitating microbial genome gap closing.</title>
        <authorList>
            <person name="Tang B."/>
            <person name="Wang Q."/>
            <person name="Yang M."/>
            <person name="Xie F."/>
            <person name="Zhu Y."/>
            <person name="Zhuo Y."/>
            <person name="Wang S."/>
            <person name="Gao H."/>
            <person name="Ding X."/>
            <person name="Zhang L."/>
            <person name="Zhao G."/>
            <person name="Zheng H."/>
        </authorList>
    </citation>
    <scope>NUCLEOTIDE SEQUENCE [LARGE SCALE GENOMIC DNA]</scope>
    <source>
        <strain evidence="2 3">HCCB10007</strain>
    </source>
</reference>
<accession>R4STQ4</accession>
<sequence>MLAMMTALTGLLCVVASPSSAVAKEQPAVTATAQVQPMIVPGGCEYWDAIAFYEKEMGQVRCFHGAGTCSGVDCRLHHINEWQSAGSAGYFDFYPTAECNESGMTRLYFPKWSGGTIPLSIICRVHLDE</sequence>
<protein>
    <recommendedName>
        <fullName evidence="4">Secreted protein</fullName>
    </recommendedName>
</protein>
<feature type="signal peptide" evidence="1">
    <location>
        <begin position="1"/>
        <end position="23"/>
    </location>
</feature>
<organism evidence="2 3">
    <name type="scientific">Amycolatopsis keratiniphila</name>
    <dbReference type="NCBI Taxonomy" id="129921"/>
    <lineage>
        <taxon>Bacteria</taxon>
        <taxon>Bacillati</taxon>
        <taxon>Actinomycetota</taxon>
        <taxon>Actinomycetes</taxon>
        <taxon>Pseudonocardiales</taxon>
        <taxon>Pseudonocardiaceae</taxon>
        <taxon>Amycolatopsis</taxon>
        <taxon>Amycolatopsis japonica group</taxon>
    </lineage>
</organism>
<dbReference type="HOGENOM" id="CLU_1944200_0_0_11"/>
<dbReference type="AlphaFoldDB" id="R4STQ4"/>
<gene>
    <name evidence="2" type="ORF">AORI_3325</name>
</gene>
<keyword evidence="3" id="KW-1185">Reference proteome</keyword>
<dbReference type="Proteomes" id="UP000013968">
    <property type="component" value="Chromosome"/>
</dbReference>